<feature type="transmembrane region" description="Helical" evidence="1">
    <location>
        <begin position="141"/>
        <end position="162"/>
    </location>
</feature>
<organism evidence="2 3">
    <name type="scientific">Bacillus manliponensis</name>
    <dbReference type="NCBI Taxonomy" id="574376"/>
    <lineage>
        <taxon>Bacteria</taxon>
        <taxon>Bacillati</taxon>
        <taxon>Bacillota</taxon>
        <taxon>Bacilli</taxon>
        <taxon>Bacillales</taxon>
        <taxon>Bacillaceae</taxon>
        <taxon>Bacillus</taxon>
        <taxon>Bacillus cereus group</taxon>
    </lineage>
</organism>
<dbReference type="InterPro" id="IPR036034">
    <property type="entry name" value="PDZ_sf"/>
</dbReference>
<dbReference type="EMBL" id="JOTN01000001">
    <property type="protein sequence ID" value="KEK21344.1"/>
    <property type="molecule type" value="Genomic_DNA"/>
</dbReference>
<feature type="transmembrane region" description="Helical" evidence="1">
    <location>
        <begin position="90"/>
        <end position="108"/>
    </location>
</feature>
<name>A0A073K1Y8_9BACI</name>
<feature type="transmembrane region" description="Helical" evidence="1">
    <location>
        <begin position="115"/>
        <end position="135"/>
    </location>
</feature>
<evidence type="ECO:0000313" key="3">
    <source>
        <dbReference type="Proteomes" id="UP000027822"/>
    </source>
</evidence>
<dbReference type="STRING" id="574376.BAMA_00820"/>
<comment type="caution">
    <text evidence="2">The sequence shown here is derived from an EMBL/GenBank/DDBJ whole genome shotgun (WGS) entry which is preliminary data.</text>
</comment>
<accession>A0A073K1Y8</accession>
<protein>
    <submittedName>
        <fullName evidence="2">Membrane protein</fullName>
    </submittedName>
</protein>
<dbReference type="AlphaFoldDB" id="A0A073K1Y8"/>
<evidence type="ECO:0000256" key="1">
    <source>
        <dbReference type="SAM" id="Phobius"/>
    </source>
</evidence>
<proteinExistence type="predicted"/>
<feature type="transmembrane region" description="Helical" evidence="1">
    <location>
        <begin position="21"/>
        <end position="42"/>
    </location>
</feature>
<dbReference type="SUPFAM" id="SSF50156">
    <property type="entry name" value="PDZ domain-like"/>
    <property type="match status" value="1"/>
</dbReference>
<sequence length="400" mass="44295">MVVSTFVEELLLEIGRGIGRLFLNPAFYVFFISCALVGYFRMNRERKDFSFKVYDMWYELRTSLFAAIGYGLCVSVVTVGAGLIFSEASLLAMTIWMVLFALVVQYRYISPAYTVSIAIAITLLSSKLPISFLQLKSGEEASIVSLAILLGLLLVVEGLLISKQAANHSMPKLRKGKRGLNIGLHEAKRLWMVPVFFLVPGDAITQFLSWWPVVSLGQETYSIVLVPFLIGFIRTVKGFEPKEALLFTGRRVLGLAVIVLVLGAASYFSSVFAIVAMGAAMLGRFTIAMQERIQDENREPYFAVRNNGLVVLGVIPNTAGAEMRLQPGEVIAKVNGSIPTTVDEFYNALQSRTTGAFCKLEVIDTKGERRLIQQAIYAGEHHELGVVFVGQNHKWDTEVI</sequence>
<dbReference type="RefSeq" id="WP_034635094.1">
    <property type="nucleotide sequence ID" value="NZ_CBCSJC010000002.1"/>
</dbReference>
<keyword evidence="3" id="KW-1185">Reference proteome</keyword>
<keyword evidence="1" id="KW-0472">Membrane</keyword>
<dbReference type="Proteomes" id="UP000027822">
    <property type="component" value="Unassembled WGS sequence"/>
</dbReference>
<dbReference type="eggNOG" id="COG0265">
    <property type="taxonomic scope" value="Bacteria"/>
</dbReference>
<dbReference type="Gene3D" id="2.30.42.10">
    <property type="match status" value="1"/>
</dbReference>
<feature type="transmembrane region" description="Helical" evidence="1">
    <location>
        <begin position="221"/>
        <end position="240"/>
    </location>
</feature>
<evidence type="ECO:0000313" key="2">
    <source>
        <dbReference type="EMBL" id="KEK21344.1"/>
    </source>
</evidence>
<gene>
    <name evidence="2" type="ORF">BAMA_00820</name>
</gene>
<feature type="transmembrane region" description="Helical" evidence="1">
    <location>
        <begin position="252"/>
        <end position="282"/>
    </location>
</feature>
<feature type="transmembrane region" description="Helical" evidence="1">
    <location>
        <begin position="63"/>
        <end position="84"/>
    </location>
</feature>
<keyword evidence="1" id="KW-0812">Transmembrane</keyword>
<keyword evidence="1" id="KW-1133">Transmembrane helix</keyword>
<reference evidence="2 3" key="1">
    <citation type="submission" date="2014-06" db="EMBL/GenBank/DDBJ databases">
        <title>Draft genome sequence of Bacillus manliponensis JCM 15802 (MCCC 1A00708).</title>
        <authorList>
            <person name="Lai Q."/>
            <person name="Liu Y."/>
            <person name="Shao Z."/>
        </authorList>
    </citation>
    <scope>NUCLEOTIDE SEQUENCE [LARGE SCALE GENOMIC DNA]</scope>
    <source>
        <strain evidence="2 3">JCM 15802</strain>
    </source>
</reference>
<dbReference type="OrthoDB" id="198399at2"/>